<dbReference type="RefSeq" id="WP_134852923.1">
    <property type="nucleotide sequence ID" value="NZ_CM011002.1"/>
</dbReference>
<evidence type="ECO:0000313" key="2">
    <source>
        <dbReference type="Proteomes" id="UP000004703"/>
    </source>
</evidence>
<reference evidence="1 2" key="1">
    <citation type="submission" date="2008-01" db="EMBL/GenBank/DDBJ databases">
        <authorList>
            <person name="Wagner-Dobler I."/>
            <person name="Ferriera S."/>
            <person name="Johnson J."/>
            <person name="Kravitz S."/>
            <person name="Beeson K."/>
            <person name="Sutton G."/>
            <person name="Rogers Y.-H."/>
            <person name="Friedman R."/>
            <person name="Frazier M."/>
            <person name="Venter J.C."/>
        </authorList>
    </citation>
    <scope>NUCLEOTIDE SEQUENCE [LARGE SCALE GENOMIC DNA]</scope>
    <source>
        <strain evidence="2">DSM 17067 / NCIMB 14079 / DFL-11</strain>
    </source>
</reference>
<sequence>MTVAPIDLEPDCTNCAALCCVVFAFDKSESFGLDKAAGEECPNLKADNACKIFEERVERGFPGCVSYTCFGAGQRVTQEVFGGGSWREEPALKAQMGAALSVLRRIHEQLVLLKAARELPLTSEHSTQIQSYEAMLCSNDTWTEETLSRFPIDKVAGDIRNWMKQLRGLVS</sequence>
<gene>
    <name evidence="1" type="ORF">SADFL11_1541</name>
</gene>
<accession>A0A5E8GWH2</accession>
<organism evidence="1 2">
    <name type="scientific">Roseibium alexandrii (strain DSM 17067 / NCIMB 14079 / DFL-11)</name>
    <name type="common">Labrenzia alexandrii</name>
    <dbReference type="NCBI Taxonomy" id="244592"/>
    <lineage>
        <taxon>Bacteria</taxon>
        <taxon>Pseudomonadati</taxon>
        <taxon>Pseudomonadota</taxon>
        <taxon>Alphaproteobacteria</taxon>
        <taxon>Hyphomicrobiales</taxon>
        <taxon>Stappiaceae</taxon>
        <taxon>Roseibium</taxon>
    </lineage>
</organism>
<name>A0A5E8GWH2_ROSAD</name>
<dbReference type="AlphaFoldDB" id="A0A5E8GWH2"/>
<comment type="caution">
    <text evidence="1">The sequence shown here is derived from an EMBL/GenBank/DDBJ whole genome shotgun (WGS) entry which is preliminary data.</text>
</comment>
<protein>
    <submittedName>
        <fullName evidence="1">Uncharacterized protein</fullName>
    </submittedName>
</protein>
<proteinExistence type="predicted"/>
<dbReference type="Proteomes" id="UP000004703">
    <property type="component" value="Chromosome"/>
</dbReference>
<evidence type="ECO:0000313" key="1">
    <source>
        <dbReference type="EMBL" id="EEE44254.2"/>
    </source>
</evidence>
<reference evidence="1 2" key="2">
    <citation type="submission" date="2013-04" db="EMBL/GenBank/DDBJ databases">
        <authorList>
            <person name="Fiebig A."/>
            <person name="Pradella S."/>
            <person name="Wagner-Doebler I."/>
        </authorList>
    </citation>
    <scope>NUCLEOTIDE SEQUENCE [LARGE SCALE GENOMIC DNA]</scope>
    <source>
        <strain evidence="2">DSM 17067 / NCIMB 14079 / DFL-11</strain>
    </source>
</reference>
<dbReference type="EMBL" id="ACCU02000003">
    <property type="protein sequence ID" value="EEE44254.2"/>
    <property type="molecule type" value="Genomic_DNA"/>
</dbReference>